<dbReference type="Gene3D" id="2.60.40.10">
    <property type="entry name" value="Immunoglobulins"/>
    <property type="match status" value="2"/>
</dbReference>
<dbReference type="InterPro" id="IPR036116">
    <property type="entry name" value="FN3_sf"/>
</dbReference>
<comment type="caution">
    <text evidence="3">The sequence shown here is derived from an EMBL/GenBank/DDBJ whole genome shotgun (WGS) entry which is preliminary data.</text>
</comment>
<organism evidence="3 4">
    <name type="scientific">Candidatus Ornithospirochaeta avicola</name>
    <dbReference type="NCBI Taxonomy" id="2840896"/>
    <lineage>
        <taxon>Bacteria</taxon>
        <taxon>Pseudomonadati</taxon>
        <taxon>Spirochaetota</taxon>
        <taxon>Spirochaetia</taxon>
        <taxon>Spirochaetales</taxon>
        <taxon>Spirochaetaceae</taxon>
        <taxon>Spirochaetaceae incertae sedis</taxon>
        <taxon>Candidatus Ornithospirochaeta</taxon>
    </lineage>
</organism>
<reference evidence="3" key="2">
    <citation type="submission" date="2021-04" db="EMBL/GenBank/DDBJ databases">
        <authorList>
            <person name="Gilroy R."/>
        </authorList>
    </citation>
    <scope>NUCLEOTIDE SEQUENCE</scope>
    <source>
        <strain evidence="3">Gambia11-129</strain>
    </source>
</reference>
<proteinExistence type="predicted"/>
<sequence length="762" mass="84328">MRKYLFLIITILFASLLSSCNYSVLSSSVPDYNGSASFNPNAYEVFTGEAPKNVTATQGIYSDYVLVYFDAVKGAEDYNIWASRVLKSEYSEKTNPDELSWLRLAGEIDETDWGYSFRHKFSSNDYNDYVYFYRVVAKSNNFYSSVNLGTPSDVATGWTLSAPSNFTASQGAYTDRINFTWDSSENIKGYEIVYYDETQSSWTTLASGISQTANGYSYMLPKSQYGKEMQFAVRSISSAETSEQSGVRTGYTFVEGAPPAPENLTVSNGHYADKILVSWTKDRNADQGYTYYVKRSTASSSEVEIVSFLSEEITEGASIQKNGREISLNDGVYTLTDTTTADGSPLSPDKAESYLYTVYATYTPKDSEETLVGIASKKEGCLLLPPTNFTVSVNYETKETTITVSPQIGDIEGLKYSLYGRSNSGESKARIALDGGWEWIEDKAATGEDVVFTPIKYNAAKPFHEFYVVAVRGEESSIPSMDMDKAEPIPVDDISIENVSVNVNRFNKNLSANENGVYPVWLSLEEPEAFERVEVVTLEDGETHKYTPSAEIVLSDISPSEPFETVKIKVRLIGVFGQVTEYTEEIDAYGALSSEKYIKLFEAFCLKPWEFRKSDMLPEDVKQKWTSGSGSSVANAVANESTSANFTVPSAYNSGEMTYNVSANIAAMQGDISFSYKNYSEFSDGRMMIVSGSYTMGVGMSGSGSIKRNTDFNVTGMYPALIKISSAYMSVSNKAFSGNYYIQQDNGNDYELIRATVNGGWK</sequence>
<dbReference type="InterPro" id="IPR013783">
    <property type="entry name" value="Ig-like_fold"/>
</dbReference>
<evidence type="ECO:0000256" key="1">
    <source>
        <dbReference type="SAM" id="SignalP"/>
    </source>
</evidence>
<keyword evidence="1" id="KW-0732">Signal</keyword>
<feature type="chain" id="PRO_5039062540" evidence="1">
    <location>
        <begin position="20"/>
        <end position="762"/>
    </location>
</feature>
<dbReference type="PROSITE" id="PS51257">
    <property type="entry name" value="PROKAR_LIPOPROTEIN"/>
    <property type="match status" value="1"/>
</dbReference>
<gene>
    <name evidence="3" type="ORF">IAB12_02510</name>
</gene>
<dbReference type="SMART" id="SM00060">
    <property type="entry name" value="FN3"/>
    <property type="match status" value="2"/>
</dbReference>
<dbReference type="AlphaFoldDB" id="A0A9D1PSX5"/>
<dbReference type="InterPro" id="IPR003961">
    <property type="entry name" value="FN3_dom"/>
</dbReference>
<dbReference type="Proteomes" id="UP000823936">
    <property type="component" value="Unassembled WGS sequence"/>
</dbReference>
<accession>A0A9D1PSX5</accession>
<dbReference type="SUPFAM" id="SSF49265">
    <property type="entry name" value="Fibronectin type III"/>
    <property type="match status" value="1"/>
</dbReference>
<dbReference type="EMBL" id="DXHU01000010">
    <property type="protein sequence ID" value="HIV98635.1"/>
    <property type="molecule type" value="Genomic_DNA"/>
</dbReference>
<evidence type="ECO:0000313" key="3">
    <source>
        <dbReference type="EMBL" id="HIV98635.1"/>
    </source>
</evidence>
<feature type="domain" description="Fibronectin type-III" evidence="2">
    <location>
        <begin position="162"/>
        <end position="255"/>
    </location>
</feature>
<evidence type="ECO:0000259" key="2">
    <source>
        <dbReference type="PROSITE" id="PS50853"/>
    </source>
</evidence>
<name>A0A9D1PSX5_9SPIO</name>
<feature type="signal peptide" evidence="1">
    <location>
        <begin position="1"/>
        <end position="19"/>
    </location>
</feature>
<dbReference type="CDD" id="cd00063">
    <property type="entry name" value="FN3"/>
    <property type="match status" value="1"/>
</dbReference>
<dbReference type="PROSITE" id="PS50853">
    <property type="entry name" value="FN3"/>
    <property type="match status" value="1"/>
</dbReference>
<evidence type="ECO:0000313" key="4">
    <source>
        <dbReference type="Proteomes" id="UP000823936"/>
    </source>
</evidence>
<protein>
    <submittedName>
        <fullName evidence="3">Fibronectin type III domain-containing protein</fullName>
    </submittedName>
</protein>
<reference evidence="3" key="1">
    <citation type="journal article" date="2021" name="PeerJ">
        <title>Extensive microbial diversity within the chicken gut microbiome revealed by metagenomics and culture.</title>
        <authorList>
            <person name="Gilroy R."/>
            <person name="Ravi A."/>
            <person name="Getino M."/>
            <person name="Pursley I."/>
            <person name="Horton D.L."/>
            <person name="Alikhan N.F."/>
            <person name="Baker D."/>
            <person name="Gharbi K."/>
            <person name="Hall N."/>
            <person name="Watson M."/>
            <person name="Adriaenssens E.M."/>
            <person name="Foster-Nyarko E."/>
            <person name="Jarju S."/>
            <person name="Secka A."/>
            <person name="Antonio M."/>
            <person name="Oren A."/>
            <person name="Chaudhuri R.R."/>
            <person name="La Ragione R."/>
            <person name="Hildebrand F."/>
            <person name="Pallen M.J."/>
        </authorList>
    </citation>
    <scope>NUCLEOTIDE SEQUENCE</scope>
    <source>
        <strain evidence="3">Gambia11-129</strain>
    </source>
</reference>